<comment type="caution">
    <text evidence="1">The sequence shown here is derived from an EMBL/GenBank/DDBJ whole genome shotgun (WGS) entry which is preliminary data.</text>
</comment>
<dbReference type="GO" id="GO:0016491">
    <property type="term" value="F:oxidoreductase activity"/>
    <property type="evidence" value="ECO:0007669"/>
    <property type="project" value="InterPro"/>
</dbReference>
<name>A0A402CBM6_RHOWR</name>
<reference evidence="1 2" key="1">
    <citation type="submission" date="2018-11" db="EMBL/GenBank/DDBJ databases">
        <title>Microbial catabolism of amino acid.</title>
        <authorList>
            <person name="Hibi M."/>
            <person name="Ogawa J."/>
        </authorList>
    </citation>
    <scope>NUCLEOTIDE SEQUENCE [LARGE SCALE GENOMIC DNA]</scope>
    <source>
        <strain evidence="1 2">C31-06</strain>
    </source>
</reference>
<dbReference type="PROSITE" id="PS00504">
    <property type="entry name" value="FRD_SDH_FAD_BINDING"/>
    <property type="match status" value="1"/>
</dbReference>
<organism evidence="1 2">
    <name type="scientific">Rhodococcus wratislaviensis</name>
    <name type="common">Tsukamurella wratislaviensis</name>
    <dbReference type="NCBI Taxonomy" id="44752"/>
    <lineage>
        <taxon>Bacteria</taxon>
        <taxon>Bacillati</taxon>
        <taxon>Actinomycetota</taxon>
        <taxon>Actinomycetes</taxon>
        <taxon>Mycobacteriales</taxon>
        <taxon>Nocardiaceae</taxon>
        <taxon>Rhodococcus</taxon>
    </lineage>
</organism>
<dbReference type="AlphaFoldDB" id="A0A402CBM6"/>
<evidence type="ECO:0000313" key="1">
    <source>
        <dbReference type="EMBL" id="GCE41045.1"/>
    </source>
</evidence>
<dbReference type="InterPro" id="IPR003952">
    <property type="entry name" value="FRD_SDH_FAD_BS"/>
</dbReference>
<proteinExistence type="predicted"/>
<accession>A0A402CBM6</accession>
<gene>
    <name evidence="1" type="ORF">Rhow_004688</name>
</gene>
<evidence type="ECO:0000313" key="2">
    <source>
        <dbReference type="Proteomes" id="UP000287519"/>
    </source>
</evidence>
<dbReference type="Proteomes" id="UP000287519">
    <property type="component" value="Unassembled WGS sequence"/>
</dbReference>
<sequence length="433" mass="46971">MDLLEQSQMGTLLGLAAKLPTKPTTDRPRLQIALAWAHALLHHPRDAEQFLSIAETALVSAGDDPATVDMRVEAAFIRATVTVFDDEIDGLDEAVEGCMARASTLRPWVLCGAADVASFRAIYRFDFDDARRWQKWALPFHQRSSGPFSVIYGYCMAGIAAREQLDLPAAEASFRHAMALATDAEKGLGYGTRLTAALLGDLLYEQGHLAEADRLLDRSHTLGAEGGTVDFMLATYGTGARLKRLLGQGEAAKSRLDEGARLAQRLRLPRLEARVANERVRAGLASSAQAIDRGIRPRSDRDNGIVLLTSELEEDSMIREALTAQSDVQDLEAVYARVLALVESIDSQARPRAFLNAALLRVEVLAVAGREEAALTALWPLTEQCARLGLVRPVLDAGSAVSRLARGLRTHGVGAPVSSVLDEYLAELEQQPT</sequence>
<keyword evidence="2" id="KW-1185">Reference proteome</keyword>
<protein>
    <submittedName>
        <fullName evidence="1">Uncharacterized protein</fullName>
    </submittedName>
</protein>
<dbReference type="Gene3D" id="1.25.40.10">
    <property type="entry name" value="Tetratricopeptide repeat domain"/>
    <property type="match status" value="1"/>
</dbReference>
<dbReference type="InterPro" id="IPR011990">
    <property type="entry name" value="TPR-like_helical_dom_sf"/>
</dbReference>
<dbReference type="EMBL" id="BHYM01000039">
    <property type="protein sequence ID" value="GCE41045.1"/>
    <property type="molecule type" value="Genomic_DNA"/>
</dbReference>